<evidence type="ECO:0000256" key="1">
    <source>
        <dbReference type="SAM" id="MobiDB-lite"/>
    </source>
</evidence>
<reference evidence="3 4" key="1">
    <citation type="submission" date="2021-06" db="EMBL/GenBank/DDBJ databases">
        <authorList>
            <person name="Palmer J.M."/>
        </authorList>
    </citation>
    <scope>NUCLEOTIDE SEQUENCE [LARGE SCALE GENOMIC DNA]</scope>
    <source>
        <strain evidence="4">if_2019</strain>
        <tissue evidence="3">Muscle</tissue>
    </source>
</reference>
<feature type="non-terminal residue" evidence="3">
    <location>
        <position position="1"/>
    </location>
</feature>
<feature type="transmembrane region" description="Helical" evidence="2">
    <location>
        <begin position="60"/>
        <end position="83"/>
    </location>
</feature>
<accession>A0ABV0VEJ7</accession>
<dbReference type="EMBL" id="JAHRIQ010105450">
    <property type="protein sequence ID" value="MEQ2255464.1"/>
    <property type="molecule type" value="Genomic_DNA"/>
</dbReference>
<proteinExistence type="predicted"/>
<dbReference type="Proteomes" id="UP001482620">
    <property type="component" value="Unassembled WGS sequence"/>
</dbReference>
<keyword evidence="2" id="KW-0472">Membrane</keyword>
<keyword evidence="2" id="KW-0812">Transmembrane</keyword>
<evidence type="ECO:0000313" key="3">
    <source>
        <dbReference type="EMBL" id="MEQ2255464.1"/>
    </source>
</evidence>
<keyword evidence="4" id="KW-1185">Reference proteome</keyword>
<organism evidence="3 4">
    <name type="scientific">Ilyodon furcidens</name>
    <name type="common">goldbreast splitfin</name>
    <dbReference type="NCBI Taxonomy" id="33524"/>
    <lineage>
        <taxon>Eukaryota</taxon>
        <taxon>Metazoa</taxon>
        <taxon>Chordata</taxon>
        <taxon>Craniata</taxon>
        <taxon>Vertebrata</taxon>
        <taxon>Euteleostomi</taxon>
        <taxon>Actinopterygii</taxon>
        <taxon>Neopterygii</taxon>
        <taxon>Teleostei</taxon>
        <taxon>Neoteleostei</taxon>
        <taxon>Acanthomorphata</taxon>
        <taxon>Ovalentaria</taxon>
        <taxon>Atherinomorphae</taxon>
        <taxon>Cyprinodontiformes</taxon>
        <taxon>Goodeidae</taxon>
        <taxon>Ilyodon</taxon>
    </lineage>
</organism>
<protein>
    <submittedName>
        <fullName evidence="3">Zona pellucida-like domain-containing protein 1</fullName>
    </submittedName>
</protein>
<comment type="caution">
    <text evidence="3">The sequence shown here is derived from an EMBL/GenBank/DDBJ whole genome shotgun (WGS) entry which is preliminary data.</text>
</comment>
<feature type="compositionally biased region" description="Polar residues" evidence="1">
    <location>
        <begin position="13"/>
        <end position="25"/>
    </location>
</feature>
<evidence type="ECO:0000256" key="2">
    <source>
        <dbReference type="SAM" id="Phobius"/>
    </source>
</evidence>
<name>A0ABV0VEJ7_9TELE</name>
<feature type="region of interest" description="Disordered" evidence="1">
    <location>
        <begin position="1"/>
        <end position="38"/>
    </location>
</feature>
<evidence type="ECO:0000313" key="4">
    <source>
        <dbReference type="Proteomes" id="UP001482620"/>
    </source>
</evidence>
<gene>
    <name evidence="3" type="primary">ZPLD1_1</name>
    <name evidence="3" type="ORF">ILYODFUR_014148</name>
</gene>
<sequence length="102" mass="10796">ICGSRKKRDVSEAKQSSKSSGNAVLTSGPIITRSDETPTNKSQLALLNAPEFQMNTVTSILISGVIILGVISICFFLFSLMLLKGRSSSATSVSDVQNAAFN</sequence>
<keyword evidence="2" id="KW-1133">Transmembrane helix</keyword>